<gene>
    <name evidence="4" type="ORF">GCM10008938_45440</name>
</gene>
<dbReference type="EMBL" id="BMOD01000029">
    <property type="protein sequence ID" value="GGJ54258.1"/>
    <property type="molecule type" value="Genomic_DNA"/>
</dbReference>
<evidence type="ECO:0000256" key="1">
    <source>
        <dbReference type="SAM" id="MobiDB-lite"/>
    </source>
</evidence>
<feature type="signal peptide" evidence="2">
    <location>
        <begin position="1"/>
        <end position="22"/>
    </location>
</feature>
<dbReference type="SUPFAM" id="SSF49401">
    <property type="entry name" value="Bacterial adhesins"/>
    <property type="match status" value="1"/>
</dbReference>
<evidence type="ECO:0000313" key="5">
    <source>
        <dbReference type="Proteomes" id="UP000632222"/>
    </source>
</evidence>
<name>A0ABQ2DF44_9DEIO</name>
<keyword evidence="2" id="KW-0732">Signal</keyword>
<evidence type="ECO:0000313" key="4">
    <source>
        <dbReference type="EMBL" id="GGJ54258.1"/>
    </source>
</evidence>
<dbReference type="NCBIfam" id="TIGR01451">
    <property type="entry name" value="B_ant_repeat"/>
    <property type="match status" value="2"/>
</dbReference>
<dbReference type="InterPro" id="IPR047589">
    <property type="entry name" value="DUF11_rpt"/>
</dbReference>
<dbReference type="InterPro" id="IPR011050">
    <property type="entry name" value="Pectin_lyase_fold/virulence"/>
</dbReference>
<dbReference type="SUPFAM" id="SSF117074">
    <property type="entry name" value="Hypothetical protein PA1324"/>
    <property type="match status" value="2"/>
</dbReference>
<dbReference type="Gene3D" id="2.160.20.10">
    <property type="entry name" value="Single-stranded right-handed beta-helix, Pectin lyase-like"/>
    <property type="match status" value="1"/>
</dbReference>
<reference evidence="5" key="1">
    <citation type="journal article" date="2019" name="Int. J. Syst. Evol. Microbiol.">
        <title>The Global Catalogue of Microorganisms (GCM) 10K type strain sequencing project: providing services to taxonomists for standard genome sequencing and annotation.</title>
        <authorList>
            <consortium name="The Broad Institute Genomics Platform"/>
            <consortium name="The Broad Institute Genome Sequencing Center for Infectious Disease"/>
            <person name="Wu L."/>
            <person name="Ma J."/>
        </authorList>
    </citation>
    <scope>NUCLEOTIDE SEQUENCE [LARGE SCALE GENOMIC DNA]</scope>
    <source>
        <strain evidence="5">JCM 14370</strain>
    </source>
</reference>
<feature type="domain" description="Right handed beta helix" evidence="3">
    <location>
        <begin position="873"/>
        <end position="1026"/>
    </location>
</feature>
<proteinExistence type="predicted"/>
<feature type="region of interest" description="Disordered" evidence="1">
    <location>
        <begin position="129"/>
        <end position="149"/>
    </location>
</feature>
<dbReference type="InterPro" id="IPR006626">
    <property type="entry name" value="PbH1"/>
</dbReference>
<dbReference type="SUPFAM" id="SSF51126">
    <property type="entry name" value="Pectin lyase-like"/>
    <property type="match status" value="1"/>
</dbReference>
<dbReference type="Proteomes" id="UP000632222">
    <property type="component" value="Unassembled WGS sequence"/>
</dbReference>
<comment type="caution">
    <text evidence="4">The sequence shown here is derived from an EMBL/GenBank/DDBJ whole genome shotgun (WGS) entry which is preliminary data.</text>
</comment>
<dbReference type="InterPro" id="IPR012334">
    <property type="entry name" value="Pectin_lyas_fold"/>
</dbReference>
<evidence type="ECO:0000256" key="2">
    <source>
        <dbReference type="SAM" id="SignalP"/>
    </source>
</evidence>
<keyword evidence="5" id="KW-1185">Reference proteome</keyword>
<dbReference type="InterPro" id="IPR039448">
    <property type="entry name" value="Beta_helix"/>
</dbReference>
<feature type="chain" id="PRO_5046618695" description="Right handed beta helix domain-containing protein" evidence="2">
    <location>
        <begin position="23"/>
        <end position="1645"/>
    </location>
</feature>
<dbReference type="InterPro" id="IPR008966">
    <property type="entry name" value="Adhesion_dom_sf"/>
</dbReference>
<dbReference type="InterPro" id="IPR013783">
    <property type="entry name" value="Ig-like_fold"/>
</dbReference>
<sequence length="1645" mass="169964">MMRRFLLPLLLLLALVLQVANAQVIRSFTPRYNATDTGNIQVIGNTLMTCSTAAGATGQATCAAALTRSAAVLADNNNNNHGSAYVDVDATDTPAFNNSSTATLTLPTNATVLWAGIYWSARDSVTTDSTDRRQVRFKPPGGSYSTLTSAQTDATGADYQSFADVTTQLRTYGSGTYTVGGVRASVGNTTTNTYAVWGLVVVYRDPAQLQPRNLTVFDGYVNINNSTSTISVTGFTTPLQGTVNTEVGVMAYEGDYGLTGDTLSLSNDNTTFTVLSDAQNPSDNSFNSTISRGGVTFSAKNPNYLNNLGVDVDFFTMSGTGNPIKNGNRTAYLKFTSSGDQYFPGVVTFSTDIYQPDMKTTKGVIDVNGGVITASDQLEYVINLKNEGLGQATNVTLSDAIPDNTVYVPGSLKIDGVTVTDANADDRGEYGAFCNSANCIRVRSGTGANSSIGGTFNQNDTTEIRFRVTIGAGVAIGTYIYNRATIDYNTLISNQSYSIASGSASVVVQVGGGLSYELSGKVFTDMNYGGGAGRNTTVGGISGRGNARIEVYDSSGNFVSSTTTSGAGDYFISVPAGTYTFRCVSSTVTSPRSGYVSGLLPVQTYRTNASGTTVTAVTNKVGGEDPSKVDAPSNTTSATLASLTTSTQTAQSVATVTVTNYTIQNIDFGYNFDTIVNTNASGQGSLAQFITNSNALGDESSLAQVGNRLSSAGVTESLPAGVENSIFMIPAAQLTSGVGVINLTAAQTMSGPSTSLDATTQTINIGNTNSVSLGTGGTVGSTSVTFNQIPGPEVRISGARSLNSGLIVTGTSNQIRGLALYGFGAGDSTTPNGALQINAASATVQLNVFGSPAVGLSDPGVGSRTVSALLGANNATGLSVVNNLFAYSGGYSIYLNGTSAGTFTGNEIQNSNIEFPAVPAVRQAGSGVITFSQNRVASNHGSGVGILSGTATLSQNTITNNVQDQTGILAGVRLLSSGNTLSQNLITNNLGTGVLIAGGVSNNTLTQNLIYDNSNLGIDLRFDSTNQSIGDGVTPNDSIYTAAAGNQAIDYPTLTYAVLTGTSLEIKGQVGKAATPVSGTFTIEAFLTDNSPANQNGAIEVGDGLSVGHGEASKYLGTCTTASNGTFNCFFTVSGVTVADSVTLTTTLATYGTSEFSANQQIIAGRTLSGGVYEDVDTNRVKTNPENWASGSTVYVNLLQNSAVYKTFTVNAGTGLYSFTALPPGSYTVIVTSSAAGTSPVVPSGFITVSPNPSSVAATINGADVTDVNFGFFKGIRFSGTVFRDDGRTAGTANNAIQDGQELGMSGIKVTATSGSNTKDVLTDATGKYILYLGTAYAGTAVTISHPERPATGTNLANASVSLASSFSDANASRRTLTLALGNAQDSLNFGVVRSSVLKTNQSQQAFSPSTIEYLHEYQPGTLGTVTFSMTGALKYQFYPDLNCDGTVSAAEKNVAVSLLTVNATWPRDTDGSLSSCPILVRVLVPSNLPAGTKDAADFKASLLWTGPSVTDLVTVKDTTTIQSATGGQLKLTKEVRNVTTGGSFSSTAPATVGQVLEYRISYTNLGLANVSQVILSDPVPNETKVVADVFGTAEVRVFCPTGTSFDLAAENATTITVNLNFICGGGTVVKPSQSGYFLYRVQVQ</sequence>
<dbReference type="SMART" id="SM00710">
    <property type="entry name" value="PbH1"/>
    <property type="match status" value="8"/>
</dbReference>
<organism evidence="4 5">
    <name type="scientific">Deinococcus roseus</name>
    <dbReference type="NCBI Taxonomy" id="392414"/>
    <lineage>
        <taxon>Bacteria</taxon>
        <taxon>Thermotogati</taxon>
        <taxon>Deinococcota</taxon>
        <taxon>Deinococci</taxon>
        <taxon>Deinococcales</taxon>
        <taxon>Deinococcaceae</taxon>
        <taxon>Deinococcus</taxon>
    </lineage>
</organism>
<dbReference type="Gene3D" id="2.60.40.10">
    <property type="entry name" value="Immunoglobulins"/>
    <property type="match status" value="2"/>
</dbReference>
<evidence type="ECO:0000259" key="3">
    <source>
        <dbReference type="Pfam" id="PF13229"/>
    </source>
</evidence>
<accession>A0ABQ2DF44</accession>
<protein>
    <recommendedName>
        <fullName evidence="3">Right handed beta helix domain-containing protein</fullName>
    </recommendedName>
</protein>
<dbReference type="Pfam" id="PF13229">
    <property type="entry name" value="Beta_helix"/>
    <property type="match status" value="1"/>
</dbReference>